<organism evidence="3">
    <name type="scientific">Amblyomma cajennense</name>
    <name type="common">Cayenne tick</name>
    <name type="synonym">Acarus cajennensis</name>
    <dbReference type="NCBI Taxonomy" id="34607"/>
    <lineage>
        <taxon>Eukaryota</taxon>
        <taxon>Metazoa</taxon>
        <taxon>Ecdysozoa</taxon>
        <taxon>Arthropoda</taxon>
        <taxon>Chelicerata</taxon>
        <taxon>Arachnida</taxon>
        <taxon>Acari</taxon>
        <taxon>Parasitiformes</taxon>
        <taxon>Ixodida</taxon>
        <taxon>Ixodoidea</taxon>
        <taxon>Ixodidae</taxon>
        <taxon>Amblyomminae</taxon>
        <taxon>Amblyomma</taxon>
    </lineage>
</organism>
<proteinExistence type="evidence at transcript level"/>
<evidence type="ECO:0000256" key="1">
    <source>
        <dbReference type="SAM" id="MobiDB-lite"/>
    </source>
</evidence>
<sequence>MRAMVACLALFLAVAVLHCDGKRKKRDADSGRGGCDYGDKHVKEGVTRNLTEPCEQVTCTRGELTILTCASFKEKVGELRGNDKKEGKGRKERKTTQETEKT</sequence>
<dbReference type="EMBL" id="GBBK01005582">
    <property type="protein sequence ID" value="JAC18900.1"/>
    <property type="molecule type" value="mRNA"/>
</dbReference>
<keyword evidence="2" id="KW-0732">Signal</keyword>
<feature type="chain" id="PRO_5001515212" evidence="2">
    <location>
        <begin position="20"/>
        <end position="102"/>
    </location>
</feature>
<name>A0A023FBX9_AMBCJ</name>
<feature type="region of interest" description="Disordered" evidence="1">
    <location>
        <begin position="79"/>
        <end position="102"/>
    </location>
</feature>
<dbReference type="AlphaFoldDB" id="A0A023FBX9"/>
<accession>A0A023FBX9</accession>
<feature type="signal peptide" evidence="2">
    <location>
        <begin position="1"/>
        <end position="19"/>
    </location>
</feature>
<reference evidence="3" key="1">
    <citation type="submission" date="2014-03" db="EMBL/GenBank/DDBJ databases">
        <title>The sialotranscriptome of Amblyomma triste, Amblyomma parvum and Amblyomma cajennense ticks, uncovered by 454-based RNA-seq.</title>
        <authorList>
            <person name="Garcia G.R."/>
            <person name="Gardinassi L.G."/>
            <person name="Ribeiro J.M."/>
            <person name="Anatriello E."/>
            <person name="Ferreira B.R."/>
            <person name="Moreira H.N."/>
            <person name="Mafra C."/>
            <person name="Olegario M.M."/>
            <person name="Szabo P.J."/>
            <person name="Miranda-Santos I.K."/>
            <person name="Maruyama S.R."/>
        </authorList>
    </citation>
    <scope>NUCLEOTIDE SEQUENCE</scope>
    <source>
        <strain evidence="3">Uberlandia</strain>
        <tissue evidence="3">Salivary glands</tissue>
    </source>
</reference>
<protein>
    <submittedName>
        <fullName evidence="3">Putative secreted protein</fullName>
    </submittedName>
</protein>
<evidence type="ECO:0000313" key="3">
    <source>
        <dbReference type="EMBL" id="JAC18900.1"/>
    </source>
</evidence>
<evidence type="ECO:0000256" key="2">
    <source>
        <dbReference type="SAM" id="SignalP"/>
    </source>
</evidence>